<dbReference type="InterPro" id="IPR056632">
    <property type="entry name" value="DUF7730"/>
</dbReference>
<evidence type="ECO:0000313" key="2">
    <source>
        <dbReference type="EMBL" id="KAL2836992.1"/>
    </source>
</evidence>
<dbReference type="Pfam" id="PF24864">
    <property type="entry name" value="DUF7730"/>
    <property type="match status" value="1"/>
</dbReference>
<gene>
    <name evidence="2" type="ORF">BJY01DRAFT_221394</name>
</gene>
<evidence type="ECO:0000259" key="1">
    <source>
        <dbReference type="Pfam" id="PF24864"/>
    </source>
</evidence>
<comment type="caution">
    <text evidence="2">The sequence shown here is derived from an EMBL/GenBank/DDBJ whole genome shotgun (WGS) entry which is preliminary data.</text>
</comment>
<protein>
    <recommendedName>
        <fullName evidence="1">DUF7730 domain-containing protein</fullName>
    </recommendedName>
</protein>
<proteinExistence type="predicted"/>
<keyword evidence="3" id="KW-1185">Reference proteome</keyword>
<evidence type="ECO:0000313" key="3">
    <source>
        <dbReference type="Proteomes" id="UP001610446"/>
    </source>
</evidence>
<dbReference type="Proteomes" id="UP001610446">
    <property type="component" value="Unassembled WGS sequence"/>
</dbReference>
<dbReference type="PANTHER" id="PTHR38790:SF4">
    <property type="entry name" value="2EXR DOMAIN-CONTAINING PROTEIN"/>
    <property type="match status" value="1"/>
</dbReference>
<sequence length="387" mass="44808">MVNSDLFQRMFHRSSGRDWSAPQAPREQSPPLRWLPRSAVTSARRSHTPDTAETDLPHAQIPYWYRAVLDSPGIRPESCRVKGPRYTASHLPVLAEDHTALFTTLNDDAELNLQEQSPFFTKLPPEIREMIYVHAFGSRRIHMDFDFHRVSTKRGRWGWWHRVCDDAENCLANKTFVCAEAAATEESMLRHGSGAWVKQGFQYYVAAVNWLRCCKLGFQESLPILYKTNTFVFSHGIDQLHRLNKILPAAHLEMITSLSVEIDVYRACKAIGPPKMHEEFQDFYRGFFNILEQRLSGLKELSVAIAGLPNPKQRRDGEDTEWLDDDEERWIGPWEELAASRTWKRLDIVVPVVWFDELKAVVQRRGKLEKSRGYGLERGVDPFRKGW</sequence>
<reference evidence="2 3" key="1">
    <citation type="submission" date="2024-07" db="EMBL/GenBank/DDBJ databases">
        <title>Section-level genome sequencing and comparative genomics of Aspergillus sections Usti and Cavernicolus.</title>
        <authorList>
            <consortium name="Lawrence Berkeley National Laboratory"/>
            <person name="Nybo J.L."/>
            <person name="Vesth T.C."/>
            <person name="Theobald S."/>
            <person name="Frisvad J.C."/>
            <person name="Larsen T.O."/>
            <person name="Kjaerboelling I."/>
            <person name="Rothschild-Mancinelli K."/>
            <person name="Lyhne E.K."/>
            <person name="Kogle M.E."/>
            <person name="Barry K."/>
            <person name="Clum A."/>
            <person name="Na H."/>
            <person name="Ledsgaard L."/>
            <person name="Lin J."/>
            <person name="Lipzen A."/>
            <person name="Kuo A."/>
            <person name="Riley R."/>
            <person name="Mondo S."/>
            <person name="Labutti K."/>
            <person name="Haridas S."/>
            <person name="Pangalinan J."/>
            <person name="Salamov A.A."/>
            <person name="Simmons B.A."/>
            <person name="Magnuson J.K."/>
            <person name="Chen J."/>
            <person name="Drula E."/>
            <person name="Henrissat B."/>
            <person name="Wiebenga A."/>
            <person name="Lubbers R.J."/>
            <person name="Gomes A.C."/>
            <person name="Makela M.R."/>
            <person name="Stajich J."/>
            <person name="Grigoriev I.V."/>
            <person name="Mortensen U.H."/>
            <person name="De Vries R.P."/>
            <person name="Baker S.E."/>
            <person name="Andersen M.R."/>
        </authorList>
    </citation>
    <scope>NUCLEOTIDE SEQUENCE [LARGE SCALE GENOMIC DNA]</scope>
    <source>
        <strain evidence="2 3">CBS 123904</strain>
    </source>
</reference>
<accession>A0ABR4JAC5</accession>
<feature type="domain" description="DUF7730" evidence="1">
    <location>
        <begin position="114"/>
        <end position="307"/>
    </location>
</feature>
<dbReference type="EMBL" id="JBFXLU010000168">
    <property type="protein sequence ID" value="KAL2836992.1"/>
    <property type="molecule type" value="Genomic_DNA"/>
</dbReference>
<organism evidence="2 3">
    <name type="scientific">Aspergillus pseudoustus</name>
    <dbReference type="NCBI Taxonomy" id="1810923"/>
    <lineage>
        <taxon>Eukaryota</taxon>
        <taxon>Fungi</taxon>
        <taxon>Dikarya</taxon>
        <taxon>Ascomycota</taxon>
        <taxon>Pezizomycotina</taxon>
        <taxon>Eurotiomycetes</taxon>
        <taxon>Eurotiomycetidae</taxon>
        <taxon>Eurotiales</taxon>
        <taxon>Aspergillaceae</taxon>
        <taxon>Aspergillus</taxon>
        <taxon>Aspergillus subgen. Nidulantes</taxon>
    </lineage>
</organism>
<dbReference type="PANTHER" id="PTHR38790">
    <property type="entry name" value="2EXR DOMAIN-CONTAINING PROTEIN-RELATED"/>
    <property type="match status" value="1"/>
</dbReference>
<name>A0ABR4JAC5_9EURO</name>